<dbReference type="Pfam" id="PF03861">
    <property type="entry name" value="ANTAR"/>
    <property type="match status" value="1"/>
</dbReference>
<evidence type="ECO:0000313" key="7">
    <source>
        <dbReference type="Proteomes" id="UP000622245"/>
    </source>
</evidence>
<feature type="domain" description="ANTAR" evidence="5">
    <location>
        <begin position="174"/>
        <end position="235"/>
    </location>
</feature>
<dbReference type="EMBL" id="JAEVHL010000023">
    <property type="protein sequence ID" value="MBM0275436.1"/>
    <property type="molecule type" value="Genomic_DNA"/>
</dbReference>
<evidence type="ECO:0000256" key="3">
    <source>
        <dbReference type="ARBA" id="ARBA00023015"/>
    </source>
</evidence>
<keyword evidence="4" id="KW-0804">Transcription</keyword>
<protein>
    <submittedName>
        <fullName evidence="6">GAF and ANTAR domain-containing protein</fullName>
    </submittedName>
</protein>
<dbReference type="InterPro" id="IPR011006">
    <property type="entry name" value="CheY-like_superfamily"/>
</dbReference>
<keyword evidence="1" id="KW-0808">Transferase</keyword>
<dbReference type="SMART" id="SM00065">
    <property type="entry name" value="GAF"/>
    <property type="match status" value="1"/>
</dbReference>
<organism evidence="6 7">
    <name type="scientific">Micromonospora tarensis</name>
    <dbReference type="NCBI Taxonomy" id="2806100"/>
    <lineage>
        <taxon>Bacteria</taxon>
        <taxon>Bacillati</taxon>
        <taxon>Actinomycetota</taxon>
        <taxon>Actinomycetes</taxon>
        <taxon>Micromonosporales</taxon>
        <taxon>Micromonosporaceae</taxon>
        <taxon>Micromonospora</taxon>
    </lineage>
</organism>
<dbReference type="InterPro" id="IPR012074">
    <property type="entry name" value="GAF_ANTAR"/>
</dbReference>
<dbReference type="SMART" id="SM01012">
    <property type="entry name" value="ANTAR"/>
    <property type="match status" value="1"/>
</dbReference>
<sequence length="244" mass="25797">MTQPSTNPALPTDATAALAELARIKLGDADLDDVLRRVAELTKRVLPIDVEVSVTLVRGGAGHTTASTDGDLARDMDERQYAQGRGPCLDASNSGDVMSVPDLAAEERWPDWAEGGVKAGLGSSVSIGLPIQDAVVGALNVYARGPHAFDDGTITVLRTFAAYAAVALANAHLYDSTATLARQMQDAMATRAVIEQAKGMIMAQRRCSPNEAFSILAKVSQDSNRKVRDVAQALVDQAVRTPRA</sequence>
<dbReference type="InterPro" id="IPR005561">
    <property type="entry name" value="ANTAR"/>
</dbReference>
<keyword evidence="7" id="KW-1185">Reference proteome</keyword>
<reference evidence="6 7" key="1">
    <citation type="submission" date="2021-01" db="EMBL/GenBank/DDBJ databases">
        <title>Draft genome sequence of Micromonospora sp. strain STR1s_6.</title>
        <authorList>
            <person name="Karlyshev A."/>
            <person name="Jawad R."/>
        </authorList>
    </citation>
    <scope>NUCLEOTIDE SEQUENCE [LARGE SCALE GENOMIC DNA]</scope>
    <source>
        <strain evidence="6 7">STR1S-6</strain>
    </source>
</reference>
<dbReference type="Pfam" id="PF13185">
    <property type="entry name" value="GAF_2"/>
    <property type="match status" value="1"/>
</dbReference>
<gene>
    <name evidence="6" type="ORF">JM949_08205</name>
</gene>
<dbReference type="InterPro" id="IPR036388">
    <property type="entry name" value="WH-like_DNA-bd_sf"/>
</dbReference>
<dbReference type="SUPFAM" id="SSF55781">
    <property type="entry name" value="GAF domain-like"/>
    <property type="match status" value="1"/>
</dbReference>
<dbReference type="InterPro" id="IPR003018">
    <property type="entry name" value="GAF"/>
</dbReference>
<comment type="caution">
    <text evidence="6">The sequence shown here is derived from an EMBL/GenBank/DDBJ whole genome shotgun (WGS) entry which is preliminary data.</text>
</comment>
<keyword evidence="2" id="KW-0418">Kinase</keyword>
<evidence type="ECO:0000256" key="2">
    <source>
        <dbReference type="ARBA" id="ARBA00022777"/>
    </source>
</evidence>
<dbReference type="Proteomes" id="UP000622245">
    <property type="component" value="Unassembled WGS sequence"/>
</dbReference>
<dbReference type="RefSeq" id="WP_203147834.1">
    <property type="nucleotide sequence ID" value="NZ_JAEVHL010000023.1"/>
</dbReference>
<accession>A0ABS1YDE4</accession>
<dbReference type="Gene3D" id="1.10.10.10">
    <property type="entry name" value="Winged helix-like DNA-binding domain superfamily/Winged helix DNA-binding domain"/>
    <property type="match status" value="1"/>
</dbReference>
<proteinExistence type="predicted"/>
<dbReference type="InterPro" id="IPR029016">
    <property type="entry name" value="GAF-like_dom_sf"/>
</dbReference>
<dbReference type="PROSITE" id="PS50921">
    <property type="entry name" value="ANTAR"/>
    <property type="match status" value="1"/>
</dbReference>
<evidence type="ECO:0000256" key="1">
    <source>
        <dbReference type="ARBA" id="ARBA00022679"/>
    </source>
</evidence>
<dbReference type="PIRSF" id="PIRSF036625">
    <property type="entry name" value="GAF_ANTAR"/>
    <property type="match status" value="1"/>
</dbReference>
<keyword evidence="3" id="KW-0805">Transcription regulation</keyword>
<evidence type="ECO:0000313" key="6">
    <source>
        <dbReference type="EMBL" id="MBM0275436.1"/>
    </source>
</evidence>
<name>A0ABS1YDE4_9ACTN</name>
<dbReference type="SUPFAM" id="SSF52172">
    <property type="entry name" value="CheY-like"/>
    <property type="match status" value="1"/>
</dbReference>
<dbReference type="Gene3D" id="3.30.450.40">
    <property type="match status" value="1"/>
</dbReference>
<evidence type="ECO:0000259" key="5">
    <source>
        <dbReference type="PROSITE" id="PS50921"/>
    </source>
</evidence>
<evidence type="ECO:0000256" key="4">
    <source>
        <dbReference type="ARBA" id="ARBA00023163"/>
    </source>
</evidence>